<dbReference type="EMBL" id="BK016180">
    <property type="protein sequence ID" value="DAG00363.1"/>
    <property type="molecule type" value="Genomic_DNA"/>
</dbReference>
<accession>A0A8S5V178</accession>
<dbReference type="SUPFAM" id="SSF49478">
    <property type="entry name" value="Cna protein B-type domain"/>
    <property type="match status" value="1"/>
</dbReference>
<dbReference type="Gene3D" id="2.60.40.1120">
    <property type="entry name" value="Carboxypeptidase-like, regulatory domain"/>
    <property type="match status" value="2"/>
</dbReference>
<dbReference type="InterPro" id="IPR008969">
    <property type="entry name" value="CarboxyPept-like_regulatory"/>
</dbReference>
<reference evidence="2" key="1">
    <citation type="journal article" date="2021" name="Proc. Natl. Acad. Sci. U.S.A.">
        <title>A Catalog of Tens of Thousands of Viruses from Human Metagenomes Reveals Hidden Associations with Chronic Diseases.</title>
        <authorList>
            <person name="Tisza M.J."/>
            <person name="Buck C.B."/>
        </authorList>
    </citation>
    <scope>NUCLEOTIDE SEQUENCE</scope>
    <source>
        <strain evidence="2">Ct3r22</strain>
    </source>
</reference>
<evidence type="ECO:0000259" key="1">
    <source>
        <dbReference type="Pfam" id="PF04865"/>
    </source>
</evidence>
<organism evidence="2">
    <name type="scientific">Siphoviridae sp. ct3r22</name>
    <dbReference type="NCBI Taxonomy" id="2825325"/>
    <lineage>
        <taxon>Viruses</taxon>
        <taxon>Duplodnaviria</taxon>
        <taxon>Heunggongvirae</taxon>
        <taxon>Uroviricota</taxon>
        <taxon>Caudoviricetes</taxon>
    </lineage>
</organism>
<name>A0A8S5V178_9CAUD</name>
<sequence length="1183" mass="131820">MITKVNSTISNLKNLWIEIFQNKTNKATNIADGSVVNAAAFATAKVAQKAIKDIAIVESQIFPENATGEYLDRAAVLFGVSPRKGALGSSTYVRVYAEPGTEYGLDTVFINKNGIRFEVDTPLVVDESGYGYVSVRSTIVGSVTNVDANSITQVIPRPLTHIDCTNEYQAVGGRDEEDDDTFRVRIINGNNKLSQTTIEYWTQIFQDLDSRVLKVMNVGLGENAKIYIYLITQNGSFFTDEELDVLLQKATPYLSLSDIDVQGNVLGVELKNAEWKYVGGDKGIDFRIELSSEYDIATVRKNIQIALTKYLDFRFWTPGKVIQWDDLLSVVKTSAGVKYVPDEYFYPSFDEEVPLNQLPRIRGFKMRDLNGNILYDSEQTLSNLFYPAIKEDVYKGTQSQVLTRTQYVYFTVTTTRNSIVEGAVISIGDKILITDENGQAFVKLENGEYNYILTKSNWNTKEGSFVVLNAAVYITINDFSATQHSLNFTILQGTQPIEDAEIDINNQVLVTNESGNASINLEPGSYSYTIRKDGYISITNATTIGIENVDITEYIFPEPQVVNISVIDSKNNIFVPTAKVLIQDLIEDTNEEGQLRLNLIEGTYNTIVRKKGYIDYDDKIEVKIKDKNNILIDLSPTPYTVTFTILEDQTNNPVEGAIINIDGRNYSTDSNGNAVISLSNGTYKYTINYSGYTPITGSIVIDNGNVSKVVYLTVAYWNVRLIVKDSLTGSFVNNAKILINNQSYFTDINGEVELILPNGKYQYTITQNEYRVTSGSIDVFDKDFEKIIFATPKARAVSFIVKDERTQVLLIGASVTLRDKGTGIVVGTAISNSVGVALFDDVEEGDYTYVATYPDYENSSGEILVEKEDIEQVILMSLKPRDIIYNIKEKDDSLISPIPSSNVSISVKDLFSSQIVRGTTDSQGNFKTKGVLGSEYKITYSKYGVSKTEKVIINPSTVNIELTLEATASATFHRFYKNNLFDTPISVGSFFLGDVDFGQVSSTNIVKVFIGKNYTLTTEETNYFPAQTFSKTVNSTGEVINIEVEPYLPNVILNVTISSGYFLTSNSEYLVTSDSLKFKTASRPKFYNYKVTSDKNEYHPSLSYEGRSEDGSAVTLNLPSYSEVVVTVTSEGYVDFSEVFIIDNKTRKVLDIQLSERPPIPILSENDLNIVSEEDINLISEEV</sequence>
<evidence type="ECO:0000313" key="2">
    <source>
        <dbReference type="EMBL" id="DAG00363.1"/>
    </source>
</evidence>
<dbReference type="Pfam" id="PF04865">
    <property type="entry name" value="Baseplate_J"/>
    <property type="match status" value="1"/>
</dbReference>
<dbReference type="InterPro" id="IPR006949">
    <property type="entry name" value="Barrel_Baseplate_J-like"/>
</dbReference>
<dbReference type="SUPFAM" id="SSF49464">
    <property type="entry name" value="Carboxypeptidase regulatory domain-like"/>
    <property type="match status" value="1"/>
</dbReference>
<proteinExistence type="predicted"/>
<protein>
    <submittedName>
        <fullName evidence="2">Baseplate J like protein</fullName>
    </submittedName>
</protein>
<feature type="domain" description="Baseplate protein J-like barrel" evidence="1">
    <location>
        <begin position="93"/>
        <end position="173"/>
    </location>
</feature>